<proteinExistence type="predicted"/>
<dbReference type="EMBL" id="LN483157">
    <property type="protein sequence ID" value="CED83570.1"/>
    <property type="molecule type" value="Genomic_DNA"/>
</dbReference>
<organism evidence="1">
    <name type="scientific">Phaffia rhodozyma</name>
    <name type="common">Yeast</name>
    <name type="synonym">Xanthophyllomyces dendrorhous</name>
    <dbReference type="NCBI Taxonomy" id="264483"/>
    <lineage>
        <taxon>Eukaryota</taxon>
        <taxon>Fungi</taxon>
        <taxon>Dikarya</taxon>
        <taxon>Basidiomycota</taxon>
        <taxon>Agaricomycotina</taxon>
        <taxon>Tremellomycetes</taxon>
        <taxon>Cystofilobasidiales</taxon>
        <taxon>Mrakiaceae</taxon>
        <taxon>Phaffia</taxon>
    </lineage>
</organism>
<sequence length="91" mass="9510">MSLWIRKILTPPVSMDPFSPAGPRFNFASNSLNALSPGSKPANGSGLPPLWEVSSSNSITLTGQAVLGTVARKSATRTASSAEVYSSWDDA</sequence>
<accession>A0A0F7SSP1</accession>
<evidence type="ECO:0000313" key="1">
    <source>
        <dbReference type="EMBL" id="CED83570.1"/>
    </source>
</evidence>
<name>A0A0F7SSP1_PHARH</name>
<protein>
    <submittedName>
        <fullName evidence="1">Uncharacterized protein</fullName>
    </submittedName>
</protein>
<dbReference type="AlphaFoldDB" id="A0A0F7SSP1"/>
<reference evidence="1" key="1">
    <citation type="submission" date="2014-08" db="EMBL/GenBank/DDBJ databases">
        <authorList>
            <person name="Sharma Rahul"/>
            <person name="Thines Marco"/>
        </authorList>
    </citation>
    <scope>NUCLEOTIDE SEQUENCE</scope>
</reference>